<sequence>MEAFVSGAVIGGTSVQRRSLSARCSTGNNRENGESLISRRELLNLVAVAPLAFGAPQVLAEDAAGYSTTESGVQYKLIKKGTGKTKAKIGDLVGVRFTGSFNGRVFDDLFKTEQAFYIRVGNGSLLSGLEEILQMMYRGDRYKIILPGNLGFGPQGRRASPGKPSIPGNAVLEYELELSDFPGSEEELLELSDDV</sequence>
<gene>
    <name evidence="7" type="ORF">NDN08_001688</name>
</gene>
<feature type="domain" description="PPIase FKBP-type" evidence="6">
    <location>
        <begin position="90"/>
        <end position="182"/>
    </location>
</feature>
<dbReference type="SUPFAM" id="SSF54534">
    <property type="entry name" value="FKBP-like"/>
    <property type="match status" value="1"/>
</dbReference>
<evidence type="ECO:0000256" key="1">
    <source>
        <dbReference type="ARBA" id="ARBA00000971"/>
    </source>
</evidence>
<dbReference type="EC" id="5.2.1.8" evidence="2 5"/>
<dbReference type="Pfam" id="PF00254">
    <property type="entry name" value="FKBP_C"/>
    <property type="match status" value="1"/>
</dbReference>
<dbReference type="PROSITE" id="PS50059">
    <property type="entry name" value="FKBP_PPIASE"/>
    <property type="match status" value="1"/>
</dbReference>
<dbReference type="GO" id="GO:0003755">
    <property type="term" value="F:peptidyl-prolyl cis-trans isomerase activity"/>
    <property type="evidence" value="ECO:0007669"/>
    <property type="project" value="UniProtKB-KW"/>
</dbReference>
<dbReference type="PANTHER" id="PTHR43811">
    <property type="entry name" value="FKBP-TYPE PEPTIDYL-PROLYL CIS-TRANS ISOMERASE FKPA"/>
    <property type="match status" value="1"/>
</dbReference>
<evidence type="ECO:0000313" key="7">
    <source>
        <dbReference type="EMBL" id="KAJ8905179.1"/>
    </source>
</evidence>
<evidence type="ECO:0000256" key="5">
    <source>
        <dbReference type="PROSITE-ProRule" id="PRU00277"/>
    </source>
</evidence>
<reference evidence="7 8" key="1">
    <citation type="journal article" date="2023" name="Nat. Commun.">
        <title>Origin of minicircular mitochondrial genomes in red algae.</title>
        <authorList>
            <person name="Lee Y."/>
            <person name="Cho C.H."/>
            <person name="Lee Y.M."/>
            <person name="Park S.I."/>
            <person name="Yang J.H."/>
            <person name="West J.A."/>
            <person name="Bhattacharya D."/>
            <person name="Yoon H.S."/>
        </authorList>
    </citation>
    <scope>NUCLEOTIDE SEQUENCE [LARGE SCALE GENOMIC DNA]</scope>
    <source>
        <strain evidence="7 8">CCMP1338</strain>
        <tissue evidence="7">Whole cell</tissue>
    </source>
</reference>
<accession>A0AAV8URI7</accession>
<evidence type="ECO:0000313" key="8">
    <source>
        <dbReference type="Proteomes" id="UP001157974"/>
    </source>
</evidence>
<dbReference type="InterPro" id="IPR046357">
    <property type="entry name" value="PPIase_dom_sf"/>
</dbReference>
<proteinExistence type="predicted"/>
<name>A0AAV8URI7_9RHOD</name>
<comment type="catalytic activity">
    <reaction evidence="1 5">
        <text>[protein]-peptidylproline (omega=180) = [protein]-peptidylproline (omega=0)</text>
        <dbReference type="Rhea" id="RHEA:16237"/>
        <dbReference type="Rhea" id="RHEA-COMP:10747"/>
        <dbReference type="Rhea" id="RHEA-COMP:10748"/>
        <dbReference type="ChEBI" id="CHEBI:83833"/>
        <dbReference type="ChEBI" id="CHEBI:83834"/>
        <dbReference type="EC" id="5.2.1.8"/>
    </reaction>
</comment>
<evidence type="ECO:0000259" key="6">
    <source>
        <dbReference type="PROSITE" id="PS50059"/>
    </source>
</evidence>
<evidence type="ECO:0000256" key="2">
    <source>
        <dbReference type="ARBA" id="ARBA00013194"/>
    </source>
</evidence>
<dbReference type="EMBL" id="JAMWBK010000005">
    <property type="protein sequence ID" value="KAJ8905179.1"/>
    <property type="molecule type" value="Genomic_DNA"/>
</dbReference>
<protein>
    <recommendedName>
        <fullName evidence="2 5">peptidylprolyl isomerase</fullName>
        <ecNumber evidence="2 5">5.2.1.8</ecNumber>
    </recommendedName>
</protein>
<evidence type="ECO:0000256" key="3">
    <source>
        <dbReference type="ARBA" id="ARBA00023110"/>
    </source>
</evidence>
<dbReference type="Proteomes" id="UP001157974">
    <property type="component" value="Unassembled WGS sequence"/>
</dbReference>
<keyword evidence="8" id="KW-1185">Reference proteome</keyword>
<dbReference type="Gene3D" id="3.10.50.40">
    <property type="match status" value="1"/>
</dbReference>
<dbReference type="AlphaFoldDB" id="A0AAV8URI7"/>
<keyword evidence="3 5" id="KW-0697">Rotamase</keyword>
<keyword evidence="4 5" id="KW-0413">Isomerase</keyword>
<comment type="caution">
    <text evidence="7">The sequence shown here is derived from an EMBL/GenBank/DDBJ whole genome shotgun (WGS) entry which is preliminary data.</text>
</comment>
<dbReference type="InterPro" id="IPR001179">
    <property type="entry name" value="PPIase_FKBP_dom"/>
</dbReference>
<dbReference type="PANTHER" id="PTHR43811:SF19">
    <property type="entry name" value="39 KDA FK506-BINDING NUCLEAR PROTEIN"/>
    <property type="match status" value="1"/>
</dbReference>
<evidence type="ECO:0000256" key="4">
    <source>
        <dbReference type="ARBA" id="ARBA00023235"/>
    </source>
</evidence>
<organism evidence="7 8">
    <name type="scientific">Rhodosorus marinus</name>
    <dbReference type="NCBI Taxonomy" id="101924"/>
    <lineage>
        <taxon>Eukaryota</taxon>
        <taxon>Rhodophyta</taxon>
        <taxon>Stylonematophyceae</taxon>
        <taxon>Stylonematales</taxon>
        <taxon>Stylonemataceae</taxon>
        <taxon>Rhodosorus</taxon>
    </lineage>
</organism>